<organism evidence="10 11">
    <name type="scientific">Owenia fusiformis</name>
    <name type="common">Polychaete worm</name>
    <dbReference type="NCBI Taxonomy" id="6347"/>
    <lineage>
        <taxon>Eukaryota</taxon>
        <taxon>Metazoa</taxon>
        <taxon>Spiralia</taxon>
        <taxon>Lophotrochozoa</taxon>
        <taxon>Annelida</taxon>
        <taxon>Polychaeta</taxon>
        <taxon>Sedentaria</taxon>
        <taxon>Canalipalpata</taxon>
        <taxon>Sabellida</taxon>
        <taxon>Oweniida</taxon>
        <taxon>Oweniidae</taxon>
        <taxon>Owenia</taxon>
    </lineage>
</organism>
<evidence type="ECO:0000313" key="11">
    <source>
        <dbReference type="Proteomes" id="UP000749559"/>
    </source>
</evidence>
<evidence type="ECO:0000256" key="4">
    <source>
        <dbReference type="ARBA" id="ARBA00022989"/>
    </source>
</evidence>
<sequence>MGILKILVLFNLLACLVGLIFAQSVENTETVQDDTSTTQVRPVDQGMQVIYLMQNFFLGIVQPKTLDDITTLIDLNSILKRNSTFGTANIQPVVLHYIGYTICAAVGVLFIIVMPLVGMIMCCCRCCCRRCGGDPNPMESKQAMCTRVVCGVLLFIFNTLLLAGMVCCFMTNELIYEQLGKSTSSGYLSDVDSSLGSVKSYMTAYVDELDSTILGGYDTTRNTIFARLDRLPAEAKDDLGGITNATELLQSATALSERTSLIIEDLDTVNTTTKALVTTTNRLSSELTSVKTDTTSSISGCSTQSCNDIRTKLSNLDVQVDYSTVDSVESVIGAIRGVLQQNFTSLIKQGQDSFDSIVAEVETKANTAINESKVQANDIRVEVVNALDTVRSFITPADGQPALIDIDAYRANISAINADVTQYGQYRWYAGLGLGAIVALIILFYYLGLAVGFCGDAKYQDSKTCDRNIGGNLMIAGVAFTFLFSWLLMLVTMLLFLPGGILKTEVCRNIYPIENEAGMKLLTDIIKTQVNTTVNISGIISNCKDNMAIYKAADLESQVDIAPYLDINSQIYQDMLSQIDKIHDVSIDLSNVNIISNDARTELQNLGNSGVGNIDFDDFRAELNKSFTSVDLGVLINDLESLATAIEGSDPATASALRTQAGRLRDINATTVAEMNTLTVDLQKAIDDLEKDVDLQSRVNNLLSHLDTAQNKITTTGSTTIVNKLTETSNFVKQEITDYVTSLSPKLQNELGKCYTLYSNLNSVAEGACENVLNPFNGFWFALGWCLFFMLPCLIIALVLVTEYRRTEQFDKYKSFEDPNYDAYNSGPANGQMGDNIPLTDMEGSKNYRDGRGLHNSAYQTDDSPPRRKSKNRSGQRASNTPAAEYPGPETRGGYGRPSRDNRDMVDYNSPATANGYGGYHDNGYVQPQQRTSQAVMNKCHLQWT</sequence>
<evidence type="ECO:0000256" key="8">
    <source>
        <dbReference type="SAM" id="Phobius"/>
    </source>
</evidence>
<evidence type="ECO:0000313" key="10">
    <source>
        <dbReference type="EMBL" id="CAH1793589.1"/>
    </source>
</evidence>
<feature type="region of interest" description="Disordered" evidence="7">
    <location>
        <begin position="824"/>
        <end position="923"/>
    </location>
</feature>
<feature type="transmembrane region" description="Helical" evidence="8">
    <location>
        <begin position="144"/>
        <end position="166"/>
    </location>
</feature>
<evidence type="ECO:0000256" key="2">
    <source>
        <dbReference type="ARBA" id="ARBA00006058"/>
    </source>
</evidence>
<feature type="transmembrane region" description="Helical" evidence="8">
    <location>
        <begin position="473"/>
        <end position="497"/>
    </location>
</feature>
<evidence type="ECO:0000256" key="7">
    <source>
        <dbReference type="SAM" id="MobiDB-lite"/>
    </source>
</evidence>
<dbReference type="GO" id="GO:0016020">
    <property type="term" value="C:membrane"/>
    <property type="evidence" value="ECO:0007669"/>
    <property type="project" value="UniProtKB-SubCell"/>
</dbReference>
<keyword evidence="11" id="KW-1185">Reference proteome</keyword>
<evidence type="ECO:0000256" key="9">
    <source>
        <dbReference type="SAM" id="SignalP"/>
    </source>
</evidence>
<name>A0A8S4PKC8_OWEFU</name>
<evidence type="ECO:0000256" key="6">
    <source>
        <dbReference type="ARBA" id="ARBA00023180"/>
    </source>
</evidence>
<proteinExistence type="inferred from homology"/>
<keyword evidence="9" id="KW-0732">Signal</keyword>
<evidence type="ECO:0008006" key="12">
    <source>
        <dbReference type="Google" id="ProtNLM"/>
    </source>
</evidence>
<gene>
    <name evidence="10" type="ORF">OFUS_LOCUS18420</name>
</gene>
<evidence type="ECO:0000256" key="3">
    <source>
        <dbReference type="ARBA" id="ARBA00022692"/>
    </source>
</evidence>
<feature type="transmembrane region" description="Helical" evidence="8">
    <location>
        <begin position="779"/>
        <end position="802"/>
    </location>
</feature>
<comment type="caution">
    <text evidence="10">The sequence shown here is derived from an EMBL/GenBank/DDBJ whole genome shotgun (WGS) entry which is preliminary data.</text>
</comment>
<dbReference type="InterPro" id="IPR008795">
    <property type="entry name" value="Prominin"/>
</dbReference>
<accession>A0A8S4PKC8</accession>
<evidence type="ECO:0000256" key="5">
    <source>
        <dbReference type="ARBA" id="ARBA00023136"/>
    </source>
</evidence>
<keyword evidence="6" id="KW-0325">Glycoprotein</keyword>
<feature type="compositionally biased region" description="Basic and acidic residues" evidence="7">
    <location>
        <begin position="843"/>
        <end position="853"/>
    </location>
</feature>
<feature type="signal peptide" evidence="9">
    <location>
        <begin position="1"/>
        <end position="22"/>
    </location>
</feature>
<protein>
    <recommendedName>
        <fullName evidence="12">Prominin-like protein</fullName>
    </recommendedName>
</protein>
<dbReference type="AlphaFoldDB" id="A0A8S4PKC8"/>
<comment type="similarity">
    <text evidence="2">Belongs to the prominin family.</text>
</comment>
<dbReference type="PANTHER" id="PTHR22730:SF1">
    <property type="entry name" value="PROMININ-LIKE PROTEIN"/>
    <property type="match status" value="1"/>
</dbReference>
<keyword evidence="3 8" id="KW-0812">Transmembrane</keyword>
<evidence type="ECO:0000256" key="1">
    <source>
        <dbReference type="ARBA" id="ARBA00004141"/>
    </source>
</evidence>
<keyword evidence="4 8" id="KW-1133">Transmembrane helix</keyword>
<dbReference type="Pfam" id="PF05478">
    <property type="entry name" value="Prominin"/>
    <property type="match status" value="1"/>
</dbReference>
<reference evidence="10" key="1">
    <citation type="submission" date="2022-03" db="EMBL/GenBank/DDBJ databases">
        <authorList>
            <person name="Martin C."/>
        </authorList>
    </citation>
    <scope>NUCLEOTIDE SEQUENCE</scope>
</reference>
<comment type="subcellular location">
    <subcellularLocation>
        <location evidence="1">Membrane</location>
        <topology evidence="1">Multi-pass membrane protein</topology>
    </subcellularLocation>
</comment>
<dbReference type="Proteomes" id="UP000749559">
    <property type="component" value="Unassembled WGS sequence"/>
</dbReference>
<keyword evidence="5 8" id="KW-0472">Membrane</keyword>
<feature type="chain" id="PRO_5035831382" description="Prominin-like protein" evidence="9">
    <location>
        <begin position="23"/>
        <end position="945"/>
    </location>
</feature>
<dbReference type="EMBL" id="CAIIXF020000009">
    <property type="protein sequence ID" value="CAH1793589.1"/>
    <property type="molecule type" value="Genomic_DNA"/>
</dbReference>
<dbReference type="PANTHER" id="PTHR22730">
    <property type="entry name" value="PROMININ PROM PROTEIN"/>
    <property type="match status" value="1"/>
</dbReference>
<dbReference type="OrthoDB" id="6229420at2759"/>
<feature type="transmembrane region" description="Helical" evidence="8">
    <location>
        <begin position="428"/>
        <end position="453"/>
    </location>
</feature>
<feature type="transmembrane region" description="Helical" evidence="8">
    <location>
        <begin position="97"/>
        <end position="123"/>
    </location>
</feature>